<dbReference type="OrthoDB" id="9801609at2"/>
<accession>A0A6I4ICA6</accession>
<name>A0A6I4ICA6_9SPHI</name>
<evidence type="ECO:0000256" key="1">
    <source>
        <dbReference type="ARBA" id="ARBA00022679"/>
    </source>
</evidence>
<dbReference type="RefSeq" id="WP_157543088.1">
    <property type="nucleotide sequence ID" value="NZ_WQLA01000007.1"/>
</dbReference>
<dbReference type="PANTHER" id="PTHR46401">
    <property type="entry name" value="GLYCOSYLTRANSFERASE WBBK-RELATED"/>
    <property type="match status" value="1"/>
</dbReference>
<dbReference type="InterPro" id="IPR001296">
    <property type="entry name" value="Glyco_trans_1"/>
</dbReference>
<proteinExistence type="predicted"/>
<dbReference type="SUPFAM" id="SSF53756">
    <property type="entry name" value="UDP-Glycosyltransferase/glycogen phosphorylase"/>
    <property type="match status" value="1"/>
</dbReference>
<dbReference type="PANTHER" id="PTHR46401:SF2">
    <property type="entry name" value="GLYCOSYLTRANSFERASE WBBK-RELATED"/>
    <property type="match status" value="1"/>
</dbReference>
<dbReference type="EMBL" id="WQLA01000007">
    <property type="protein sequence ID" value="MVN92772.1"/>
    <property type="molecule type" value="Genomic_DNA"/>
</dbReference>
<organism evidence="3 4">
    <name type="scientific">Mucilaginibacter aquatilis</name>
    <dbReference type="NCBI Taxonomy" id="1517760"/>
    <lineage>
        <taxon>Bacteria</taxon>
        <taxon>Pseudomonadati</taxon>
        <taxon>Bacteroidota</taxon>
        <taxon>Sphingobacteriia</taxon>
        <taxon>Sphingobacteriales</taxon>
        <taxon>Sphingobacteriaceae</taxon>
        <taxon>Mucilaginibacter</taxon>
    </lineage>
</organism>
<reference evidence="3 4" key="1">
    <citation type="submission" date="2019-12" db="EMBL/GenBank/DDBJ databases">
        <title>Mucilaginibacter sp. HME9299 genome sequencing and assembly.</title>
        <authorList>
            <person name="Kang H."/>
            <person name="Kim H."/>
            <person name="Joh K."/>
        </authorList>
    </citation>
    <scope>NUCLEOTIDE SEQUENCE [LARGE SCALE GENOMIC DNA]</scope>
    <source>
        <strain evidence="3 4">HME9299</strain>
    </source>
</reference>
<dbReference type="Gene3D" id="3.40.50.2000">
    <property type="entry name" value="Glycogen Phosphorylase B"/>
    <property type="match status" value="2"/>
</dbReference>
<comment type="caution">
    <text evidence="3">The sequence shown here is derived from an EMBL/GenBank/DDBJ whole genome shotgun (WGS) entry which is preliminary data.</text>
</comment>
<dbReference type="Pfam" id="PF00534">
    <property type="entry name" value="Glycos_transf_1"/>
    <property type="match status" value="1"/>
</dbReference>
<dbReference type="Proteomes" id="UP000434850">
    <property type="component" value="Unassembled WGS sequence"/>
</dbReference>
<sequence length="381" mass="42603">MKIILISNYIPDRQESMKRFAEMLHREYPKRGVETELWFPNVILGTGFKSTNTGIGKWLGYIDKWILFPLIIRWRILIKGLNKPDVSFHVCDHSNSPYLAHLPANKTVITAHDMIAIRGGLGYADSHQQASSFGKILQKWILGNLKKAKKLASVSAFTLNQLKELAPDASANYTNWKVILNPFNADFGKLNADQIHQILSTSGLAINQNFILHIGSGLQRKNRVMLVKMVEELGTKWSGLVCYAGEEPDTDLLNAVDKAGLKERVIFISKPSHELLRALYNACEAFVFPSFNEGFGWPLIEAQACGAAVIASSYEPMPEISGGAALYADPHSPSEFAQALIKLQDEALKNDLITRGFQNCERFEMEKIIQQYIALDKLPVA</sequence>
<dbReference type="GO" id="GO:0016757">
    <property type="term" value="F:glycosyltransferase activity"/>
    <property type="evidence" value="ECO:0007669"/>
    <property type="project" value="InterPro"/>
</dbReference>
<protein>
    <submittedName>
        <fullName evidence="3">Glycosyltransferase</fullName>
    </submittedName>
</protein>
<gene>
    <name evidence="3" type="ORF">GO816_16680</name>
</gene>
<evidence type="ECO:0000313" key="3">
    <source>
        <dbReference type="EMBL" id="MVN92772.1"/>
    </source>
</evidence>
<dbReference type="AlphaFoldDB" id="A0A6I4ICA6"/>
<feature type="domain" description="Glycosyl transferase family 1" evidence="2">
    <location>
        <begin position="207"/>
        <end position="354"/>
    </location>
</feature>
<evidence type="ECO:0000313" key="4">
    <source>
        <dbReference type="Proteomes" id="UP000434850"/>
    </source>
</evidence>
<evidence type="ECO:0000259" key="2">
    <source>
        <dbReference type="Pfam" id="PF00534"/>
    </source>
</evidence>
<keyword evidence="4" id="KW-1185">Reference proteome</keyword>
<keyword evidence="1 3" id="KW-0808">Transferase</keyword>
<dbReference type="CDD" id="cd03809">
    <property type="entry name" value="GT4_MtfB-like"/>
    <property type="match status" value="1"/>
</dbReference>